<gene>
    <name evidence="1" type="ORF">C8A01DRAFT_47917</name>
</gene>
<proteinExistence type="predicted"/>
<dbReference type="EMBL" id="MU854428">
    <property type="protein sequence ID" value="KAK4038456.1"/>
    <property type="molecule type" value="Genomic_DNA"/>
</dbReference>
<sequence>MPANEGDATRDLLVRPPAPVLRLRPTVPSEVINPRQRAQERDGPYITHPSLIDEASRFRTGSYAPDITMGQYRELWRTEVDELREQPADFQIHSLMFIHPAADMQKVQGWTDEQIAAAVERTYVGAQRYLYPGALMPSSLVDRFGVTADVAYWNSSGEESRRARARVFLKHVLDNERWKKAEYVWEADAWSDVFGLMRDDLMIIANKHKYNTIGKETYLALYLLTGKTKLLVYKLDRSTIADWDLDYDRLQALLVYRYYAFPFAVYEAKGWDGDPREARRQACSAGAVYLDMLERLSRHPGKIGDTKSDAFQTAESRNTQAFFVFTSFGAHWHILVGYKRPRLKREYAGQEGMSESVYVFQRIWSARAVTERKAWELLSLVDQIHLWGVAHHRDFVIRHLKPWHEFARRCYAHDAAWVLESVEGAGSSTDPKTGKRLWRIPTGCTRLPEWTQHLTGDFSARQKHLGERAGFHMTEACQRHQSEARVRAGSPSDGDFNCVLGEGCGTIADPGYPLGCWEELVLHLREIHNKDDAYIAALQDTWTRGKVFERKGSLTLK</sequence>
<name>A0AAN6PCP4_9PEZI</name>
<keyword evidence="2" id="KW-1185">Reference proteome</keyword>
<evidence type="ECO:0000313" key="1">
    <source>
        <dbReference type="EMBL" id="KAK4038456.1"/>
    </source>
</evidence>
<dbReference type="Proteomes" id="UP001303115">
    <property type="component" value="Unassembled WGS sequence"/>
</dbReference>
<organism evidence="1 2">
    <name type="scientific">Parachaetomium inaequale</name>
    <dbReference type="NCBI Taxonomy" id="2588326"/>
    <lineage>
        <taxon>Eukaryota</taxon>
        <taxon>Fungi</taxon>
        <taxon>Dikarya</taxon>
        <taxon>Ascomycota</taxon>
        <taxon>Pezizomycotina</taxon>
        <taxon>Sordariomycetes</taxon>
        <taxon>Sordariomycetidae</taxon>
        <taxon>Sordariales</taxon>
        <taxon>Chaetomiaceae</taxon>
        <taxon>Parachaetomium</taxon>
    </lineage>
</organism>
<reference evidence="2" key="1">
    <citation type="journal article" date="2023" name="Mol. Phylogenet. Evol.">
        <title>Genome-scale phylogeny and comparative genomics of the fungal order Sordariales.</title>
        <authorList>
            <person name="Hensen N."/>
            <person name="Bonometti L."/>
            <person name="Westerberg I."/>
            <person name="Brannstrom I.O."/>
            <person name="Guillou S."/>
            <person name="Cros-Aarteil S."/>
            <person name="Calhoun S."/>
            <person name="Haridas S."/>
            <person name="Kuo A."/>
            <person name="Mondo S."/>
            <person name="Pangilinan J."/>
            <person name="Riley R."/>
            <person name="LaButti K."/>
            <person name="Andreopoulos B."/>
            <person name="Lipzen A."/>
            <person name="Chen C."/>
            <person name="Yan M."/>
            <person name="Daum C."/>
            <person name="Ng V."/>
            <person name="Clum A."/>
            <person name="Steindorff A."/>
            <person name="Ohm R.A."/>
            <person name="Martin F."/>
            <person name="Silar P."/>
            <person name="Natvig D.O."/>
            <person name="Lalanne C."/>
            <person name="Gautier V."/>
            <person name="Ament-Velasquez S.L."/>
            <person name="Kruys A."/>
            <person name="Hutchinson M.I."/>
            <person name="Powell A.J."/>
            <person name="Barry K."/>
            <person name="Miller A.N."/>
            <person name="Grigoriev I.V."/>
            <person name="Debuchy R."/>
            <person name="Gladieux P."/>
            <person name="Hiltunen Thoren M."/>
            <person name="Johannesson H."/>
        </authorList>
    </citation>
    <scope>NUCLEOTIDE SEQUENCE [LARGE SCALE GENOMIC DNA]</scope>
    <source>
        <strain evidence="2">CBS 284.82</strain>
    </source>
</reference>
<accession>A0AAN6PCP4</accession>
<evidence type="ECO:0000313" key="2">
    <source>
        <dbReference type="Proteomes" id="UP001303115"/>
    </source>
</evidence>
<protein>
    <submittedName>
        <fullName evidence="1">Uncharacterized protein</fullName>
    </submittedName>
</protein>
<comment type="caution">
    <text evidence="1">The sequence shown here is derived from an EMBL/GenBank/DDBJ whole genome shotgun (WGS) entry which is preliminary data.</text>
</comment>
<dbReference type="AlphaFoldDB" id="A0AAN6PCP4"/>